<evidence type="ECO:0000313" key="2">
    <source>
        <dbReference type="EMBL" id="KDQ56618.1"/>
    </source>
</evidence>
<organism evidence="2 3">
    <name type="scientific">Jaapia argillacea MUCL 33604</name>
    <dbReference type="NCBI Taxonomy" id="933084"/>
    <lineage>
        <taxon>Eukaryota</taxon>
        <taxon>Fungi</taxon>
        <taxon>Dikarya</taxon>
        <taxon>Basidiomycota</taxon>
        <taxon>Agaricomycotina</taxon>
        <taxon>Agaricomycetes</taxon>
        <taxon>Agaricomycetidae</taxon>
        <taxon>Jaapiales</taxon>
        <taxon>Jaapiaceae</taxon>
        <taxon>Jaapia</taxon>
    </lineage>
</organism>
<dbReference type="CDD" id="cd18186">
    <property type="entry name" value="BTB_POZ_ZBTB_KLHL-like"/>
    <property type="match status" value="1"/>
</dbReference>
<keyword evidence="3" id="KW-1185">Reference proteome</keyword>
<evidence type="ECO:0000259" key="1">
    <source>
        <dbReference type="PROSITE" id="PS50097"/>
    </source>
</evidence>
<dbReference type="Gene3D" id="3.30.710.10">
    <property type="entry name" value="Potassium Channel Kv1.1, Chain A"/>
    <property type="match status" value="1"/>
</dbReference>
<name>A0A067PP91_9AGAM</name>
<feature type="domain" description="BTB" evidence="1">
    <location>
        <begin position="28"/>
        <end position="99"/>
    </location>
</feature>
<gene>
    <name evidence="2" type="ORF">JAAARDRAFT_131820</name>
</gene>
<dbReference type="InParanoid" id="A0A067PP91"/>
<accession>A0A067PP91</accession>
<dbReference type="Proteomes" id="UP000027265">
    <property type="component" value="Unassembled WGS sequence"/>
</dbReference>
<dbReference type="EMBL" id="KL197721">
    <property type="protein sequence ID" value="KDQ56618.1"/>
    <property type="molecule type" value="Genomic_DNA"/>
</dbReference>
<dbReference type="InterPro" id="IPR000210">
    <property type="entry name" value="BTB/POZ_dom"/>
</dbReference>
<dbReference type="HOGENOM" id="CLU_033082_3_2_1"/>
<dbReference type="PROSITE" id="PS50097">
    <property type="entry name" value="BTB"/>
    <property type="match status" value="1"/>
</dbReference>
<reference evidence="3" key="1">
    <citation type="journal article" date="2014" name="Proc. Natl. Acad. Sci. U.S.A.">
        <title>Extensive sampling of basidiomycete genomes demonstrates inadequacy of the white-rot/brown-rot paradigm for wood decay fungi.</title>
        <authorList>
            <person name="Riley R."/>
            <person name="Salamov A.A."/>
            <person name="Brown D.W."/>
            <person name="Nagy L.G."/>
            <person name="Floudas D."/>
            <person name="Held B.W."/>
            <person name="Levasseur A."/>
            <person name="Lombard V."/>
            <person name="Morin E."/>
            <person name="Otillar R."/>
            <person name="Lindquist E.A."/>
            <person name="Sun H."/>
            <person name="LaButti K.M."/>
            <person name="Schmutz J."/>
            <person name="Jabbour D."/>
            <person name="Luo H."/>
            <person name="Baker S.E."/>
            <person name="Pisabarro A.G."/>
            <person name="Walton J.D."/>
            <person name="Blanchette R.A."/>
            <person name="Henrissat B."/>
            <person name="Martin F."/>
            <person name="Cullen D."/>
            <person name="Hibbett D.S."/>
            <person name="Grigoriev I.V."/>
        </authorList>
    </citation>
    <scope>NUCLEOTIDE SEQUENCE [LARGE SCALE GENOMIC DNA]</scope>
    <source>
        <strain evidence="3">MUCL 33604</strain>
    </source>
</reference>
<dbReference type="AlphaFoldDB" id="A0A067PP91"/>
<evidence type="ECO:0000313" key="3">
    <source>
        <dbReference type="Proteomes" id="UP000027265"/>
    </source>
</evidence>
<dbReference type="Pfam" id="PF00651">
    <property type="entry name" value="BTB"/>
    <property type="match status" value="1"/>
</dbReference>
<dbReference type="STRING" id="933084.A0A067PP91"/>
<dbReference type="OrthoDB" id="3217871at2759"/>
<dbReference type="InterPro" id="IPR011333">
    <property type="entry name" value="SKP1/BTB/POZ_sf"/>
</dbReference>
<proteinExistence type="predicted"/>
<sequence length="319" mass="35908">MIAEGTAPIVSSSNPIPFRRSDIWYEDGSVILVAEATGFKVYKGVLAANSEVFRDMFDLSVPSTGGSVDGCPIVLLSDDALDVKHLLNALLDREFFRPMENPQPFAVAASLLRLGKKYAIRRVYDEALSCLTHEFPSTLEGWERAESTDYSRLQYYVGLEIDVINVVREINLPSLLPILFYLCAASYDSPTQIFRGVERGDGSVAILSRADQEILLTGRHLMVIEAHDLFWVQLSSLFNCNSAPCGQRKALVHRECFRPPGTLRALCGWSEDWYPGLCDPCRLNGPHAHSVYRKYLWESLPSFFELPEWDTLRAQDHTL</sequence>
<dbReference type="SUPFAM" id="SSF54695">
    <property type="entry name" value="POZ domain"/>
    <property type="match status" value="1"/>
</dbReference>
<protein>
    <recommendedName>
        <fullName evidence="1">BTB domain-containing protein</fullName>
    </recommendedName>
</protein>